<reference evidence="4 5" key="1">
    <citation type="submission" date="2020-05" db="EMBL/GenBank/DDBJ databases">
        <title>Actinomyces sp. zg-325.</title>
        <authorList>
            <person name="Yang C."/>
        </authorList>
    </citation>
    <scope>NUCLEOTIDE SEQUENCE [LARGE SCALE GENOMIC DNA]</scope>
    <source>
        <strain evidence="5">zg-325</strain>
    </source>
</reference>
<dbReference type="Proteomes" id="UP000504752">
    <property type="component" value="Chromosome"/>
</dbReference>
<keyword evidence="2" id="KW-1133">Transmembrane helix</keyword>
<gene>
    <name evidence="4" type="ORF">HPC72_02070</name>
</gene>
<feature type="compositionally biased region" description="Low complexity" evidence="1">
    <location>
        <begin position="27"/>
        <end position="36"/>
    </location>
</feature>
<dbReference type="Pfam" id="PF25231">
    <property type="entry name" value="DUF7847"/>
    <property type="match status" value="1"/>
</dbReference>
<keyword evidence="2" id="KW-0812">Transmembrane</keyword>
<feature type="transmembrane region" description="Helical" evidence="2">
    <location>
        <begin position="105"/>
        <end position="127"/>
    </location>
</feature>
<keyword evidence="2" id="KW-0472">Membrane</keyword>
<feature type="transmembrane region" description="Helical" evidence="2">
    <location>
        <begin position="162"/>
        <end position="184"/>
    </location>
</feature>
<keyword evidence="5" id="KW-1185">Reference proteome</keyword>
<name>A0A6M8B3I0_9ACTO</name>
<evidence type="ECO:0000313" key="4">
    <source>
        <dbReference type="EMBL" id="QKD79200.1"/>
    </source>
</evidence>
<feature type="transmembrane region" description="Helical" evidence="2">
    <location>
        <begin position="349"/>
        <end position="375"/>
    </location>
</feature>
<sequence>MSNDSSDWLPPSQPDAEDPGGAGGGQPAPDSPGASGTPTRPAYGAYGTPPAGQAPSALDMAGGPHRGARGFFVAPKPGIIPLRPLGIGDIISGAFESMRANPRAMLIPALLTMTVVGAINAVASYSLGSPLSSLIPTPGEAPTPEEPEAQLPALLLGLAAELGSLILTFLATTVLSGLLIMTVSRSVLGRVVSAGEVWSRVKGRMWALIGQSVLISLISLATIAILGGLALLAVYGGIRDAASSLSPVLALLIILTAVAVAILAIALSWVFLVRLTCAPSALILEDIGIIESLKRSWSLSRGSFWRVFGALLLAALISGTASALVTLPISLLTSTNALVGNGALPLMAALQAFLTDLVQAIVLPFSAAVSALIYIDLRMRGEGLDVELRRAAQA</sequence>
<dbReference type="AlphaFoldDB" id="A0A6M8B3I0"/>
<organism evidence="4 5">
    <name type="scientific">Actinomyces marmotae</name>
    <dbReference type="NCBI Taxonomy" id="2737173"/>
    <lineage>
        <taxon>Bacteria</taxon>
        <taxon>Bacillati</taxon>
        <taxon>Actinomycetota</taxon>
        <taxon>Actinomycetes</taxon>
        <taxon>Actinomycetales</taxon>
        <taxon>Actinomycetaceae</taxon>
        <taxon>Actinomyces</taxon>
    </lineage>
</organism>
<feature type="transmembrane region" description="Helical" evidence="2">
    <location>
        <begin position="248"/>
        <end position="272"/>
    </location>
</feature>
<dbReference type="KEGG" id="amam:HPC72_02070"/>
<accession>A0A6M8B3I0</accession>
<feature type="region of interest" description="Disordered" evidence="1">
    <location>
        <begin position="1"/>
        <end position="62"/>
    </location>
</feature>
<evidence type="ECO:0000313" key="5">
    <source>
        <dbReference type="Proteomes" id="UP000504752"/>
    </source>
</evidence>
<dbReference type="RefSeq" id="WP_159524057.1">
    <property type="nucleotide sequence ID" value="NZ_CP053642.1"/>
</dbReference>
<dbReference type="EMBL" id="CP053642">
    <property type="protein sequence ID" value="QKD79200.1"/>
    <property type="molecule type" value="Genomic_DNA"/>
</dbReference>
<evidence type="ECO:0000256" key="1">
    <source>
        <dbReference type="SAM" id="MobiDB-lite"/>
    </source>
</evidence>
<evidence type="ECO:0000256" key="2">
    <source>
        <dbReference type="SAM" id="Phobius"/>
    </source>
</evidence>
<proteinExistence type="predicted"/>
<protein>
    <submittedName>
        <fullName evidence="4">Glycerophosphodiester phosphodiesterase</fullName>
    </submittedName>
</protein>
<feature type="domain" description="DUF7847" evidence="3">
    <location>
        <begin position="87"/>
        <end position="376"/>
    </location>
</feature>
<evidence type="ECO:0000259" key="3">
    <source>
        <dbReference type="Pfam" id="PF25231"/>
    </source>
</evidence>
<feature type="transmembrane region" description="Helical" evidence="2">
    <location>
        <begin position="205"/>
        <end position="236"/>
    </location>
</feature>
<dbReference type="InterPro" id="IPR057169">
    <property type="entry name" value="DUF7847"/>
</dbReference>
<feature type="transmembrane region" description="Helical" evidence="2">
    <location>
        <begin position="304"/>
        <end position="329"/>
    </location>
</feature>